<evidence type="ECO:0000256" key="8">
    <source>
        <dbReference type="RuleBase" id="RU003905"/>
    </source>
</evidence>
<feature type="region of interest" description="Disordered" evidence="10">
    <location>
        <begin position="149"/>
        <end position="181"/>
    </location>
</feature>
<protein>
    <recommendedName>
        <fullName evidence="6 7">Large ribosomal subunit protein uL3</fullName>
    </recommendedName>
</protein>
<dbReference type="GO" id="GO:0022625">
    <property type="term" value="C:cytosolic large ribosomal subunit"/>
    <property type="evidence" value="ECO:0007669"/>
    <property type="project" value="TreeGrafter"/>
</dbReference>
<dbReference type="RefSeq" id="WP_046277174.1">
    <property type="nucleotide sequence ID" value="NZ_LATL02000045.1"/>
</dbReference>
<name>A0A0F5YME1_9CYAN</name>
<dbReference type="OrthoDB" id="9806135at2"/>
<keyword evidence="4 7" id="KW-0689">Ribosomal protein</keyword>
<dbReference type="SUPFAM" id="SSF50447">
    <property type="entry name" value="Translation proteins"/>
    <property type="match status" value="1"/>
</dbReference>
<dbReference type="InterPro" id="IPR000597">
    <property type="entry name" value="Ribosomal_uL3"/>
</dbReference>
<dbReference type="Gene3D" id="3.30.160.810">
    <property type="match status" value="1"/>
</dbReference>
<dbReference type="GO" id="GO:0006412">
    <property type="term" value="P:translation"/>
    <property type="evidence" value="ECO:0007669"/>
    <property type="project" value="UniProtKB-UniRule"/>
</dbReference>
<evidence type="ECO:0000256" key="3">
    <source>
        <dbReference type="ARBA" id="ARBA00022884"/>
    </source>
</evidence>
<dbReference type="PATRIC" id="fig|1637645.4.peg.786"/>
<dbReference type="PANTHER" id="PTHR11229">
    <property type="entry name" value="50S RIBOSOMAL PROTEIN L3"/>
    <property type="match status" value="1"/>
</dbReference>
<evidence type="ECO:0000256" key="6">
    <source>
        <dbReference type="ARBA" id="ARBA00035243"/>
    </source>
</evidence>
<evidence type="ECO:0000256" key="2">
    <source>
        <dbReference type="ARBA" id="ARBA00022730"/>
    </source>
</evidence>
<keyword evidence="5 7" id="KW-0687">Ribonucleoprotein</keyword>
<dbReference type="InterPro" id="IPR009000">
    <property type="entry name" value="Transl_B-barrel_sf"/>
</dbReference>
<dbReference type="AlphaFoldDB" id="A0A0F5YME1"/>
<sequence>MSIGILGTKLGMTQVFEAETGIAIPVTVIQAGPCIITQIKTEPTDGYTAIQLGYGEVKDKTRKLNTVRSPGKEVNKYLSNAEQGHLVKSGGRLVRHLREYRLEDTSSYELGQELKADLFEPGQIVDVSGISMGRGFAGFQKRHNFKRGPMAHGSKNHRQPGSIGPGTTPGRVYPGKKMAGRYGGKQITTRKLTIVRIDLERNLLLIKGAVPGKPGGLLNITPTNLVGRK</sequence>
<evidence type="ECO:0000256" key="10">
    <source>
        <dbReference type="SAM" id="MobiDB-lite"/>
    </source>
</evidence>
<dbReference type="Proteomes" id="UP000033607">
    <property type="component" value="Unassembled WGS sequence"/>
</dbReference>
<comment type="subunit">
    <text evidence="7 9">Part of the 50S ribosomal subunit. Forms a cluster with proteins L14 and L19.</text>
</comment>
<dbReference type="Gene3D" id="2.40.30.10">
    <property type="entry name" value="Translation factors"/>
    <property type="match status" value="1"/>
</dbReference>
<comment type="function">
    <text evidence="7 9">One of the primary rRNA binding proteins, it binds directly near the 3'-end of the 23S rRNA, where it nucleates assembly of the 50S subunit.</text>
</comment>
<dbReference type="InterPro" id="IPR019926">
    <property type="entry name" value="Ribosomal_uL3_CS"/>
</dbReference>
<dbReference type="GO" id="GO:0019843">
    <property type="term" value="F:rRNA binding"/>
    <property type="evidence" value="ECO:0007669"/>
    <property type="project" value="UniProtKB-UniRule"/>
</dbReference>
<evidence type="ECO:0000256" key="7">
    <source>
        <dbReference type="HAMAP-Rule" id="MF_01325"/>
    </source>
</evidence>
<dbReference type="HAMAP" id="MF_01325_B">
    <property type="entry name" value="Ribosomal_uL3_B"/>
    <property type="match status" value="1"/>
</dbReference>
<comment type="caution">
    <text evidence="11">The sequence shown here is derived from an EMBL/GenBank/DDBJ whole genome shotgun (WGS) entry which is preliminary data.</text>
</comment>
<reference evidence="11 12" key="1">
    <citation type="submission" date="2015-06" db="EMBL/GenBank/DDBJ databases">
        <title>Draft genome assembly of filamentous brackish cyanobacterium Limnoraphis robusta strain CS-951.</title>
        <authorList>
            <person name="Willis A."/>
            <person name="Parks M."/>
            <person name="Burford M.A."/>
        </authorList>
    </citation>
    <scope>NUCLEOTIDE SEQUENCE [LARGE SCALE GENOMIC DNA]</scope>
    <source>
        <strain evidence="11 12">CS-951</strain>
    </source>
</reference>
<dbReference type="NCBIfam" id="TIGR03625">
    <property type="entry name" value="L3_bact"/>
    <property type="match status" value="1"/>
</dbReference>
<keyword evidence="3 7" id="KW-0694">RNA-binding</keyword>
<accession>A0A0F5YME1</accession>
<evidence type="ECO:0000313" key="12">
    <source>
        <dbReference type="Proteomes" id="UP000033607"/>
    </source>
</evidence>
<proteinExistence type="inferred from homology"/>
<keyword evidence="2 7" id="KW-0699">rRNA-binding</keyword>
<dbReference type="EMBL" id="LATL02000045">
    <property type="protein sequence ID" value="KKD39355.1"/>
    <property type="molecule type" value="Genomic_DNA"/>
</dbReference>
<organism evidence="11 12">
    <name type="scientific">Limnoraphis robusta CS-951</name>
    <dbReference type="NCBI Taxonomy" id="1637645"/>
    <lineage>
        <taxon>Bacteria</taxon>
        <taxon>Bacillati</taxon>
        <taxon>Cyanobacteriota</taxon>
        <taxon>Cyanophyceae</taxon>
        <taxon>Oscillatoriophycideae</taxon>
        <taxon>Oscillatoriales</taxon>
        <taxon>Sirenicapillariaceae</taxon>
        <taxon>Limnoraphis</taxon>
    </lineage>
</organism>
<evidence type="ECO:0000313" key="11">
    <source>
        <dbReference type="EMBL" id="KKD39355.1"/>
    </source>
</evidence>
<dbReference type="GO" id="GO:0003735">
    <property type="term" value="F:structural constituent of ribosome"/>
    <property type="evidence" value="ECO:0007669"/>
    <property type="project" value="UniProtKB-UniRule"/>
</dbReference>
<evidence type="ECO:0000256" key="9">
    <source>
        <dbReference type="RuleBase" id="RU003906"/>
    </source>
</evidence>
<dbReference type="PANTHER" id="PTHR11229:SF16">
    <property type="entry name" value="LARGE RIBOSOMAL SUBUNIT PROTEIN UL3C"/>
    <property type="match status" value="1"/>
</dbReference>
<dbReference type="PROSITE" id="PS00474">
    <property type="entry name" value="RIBOSOMAL_L3"/>
    <property type="match status" value="1"/>
</dbReference>
<evidence type="ECO:0000256" key="4">
    <source>
        <dbReference type="ARBA" id="ARBA00022980"/>
    </source>
</evidence>
<gene>
    <name evidence="7" type="primary">rplC</name>
    <name evidence="7" type="synonym">rpl3</name>
    <name evidence="11" type="ORF">WN50_03805</name>
</gene>
<dbReference type="FunFam" id="2.40.30.10:FF:000065">
    <property type="entry name" value="50S ribosomal protein L3, chloroplastic"/>
    <property type="match status" value="1"/>
</dbReference>
<evidence type="ECO:0000256" key="1">
    <source>
        <dbReference type="ARBA" id="ARBA00006540"/>
    </source>
</evidence>
<dbReference type="InterPro" id="IPR019927">
    <property type="entry name" value="Ribosomal_uL3_bac/org-type"/>
</dbReference>
<dbReference type="Pfam" id="PF00297">
    <property type="entry name" value="Ribosomal_L3"/>
    <property type="match status" value="1"/>
</dbReference>
<evidence type="ECO:0000256" key="5">
    <source>
        <dbReference type="ARBA" id="ARBA00023274"/>
    </source>
</evidence>
<comment type="similarity">
    <text evidence="1 7 8">Belongs to the universal ribosomal protein uL3 family.</text>
</comment>